<proteinExistence type="predicted"/>
<organism evidence="1 2">
    <name type="scientific">Elysia crispata</name>
    <name type="common">lettuce slug</name>
    <dbReference type="NCBI Taxonomy" id="231223"/>
    <lineage>
        <taxon>Eukaryota</taxon>
        <taxon>Metazoa</taxon>
        <taxon>Spiralia</taxon>
        <taxon>Lophotrochozoa</taxon>
        <taxon>Mollusca</taxon>
        <taxon>Gastropoda</taxon>
        <taxon>Heterobranchia</taxon>
        <taxon>Euthyneura</taxon>
        <taxon>Panpulmonata</taxon>
        <taxon>Sacoglossa</taxon>
        <taxon>Placobranchoidea</taxon>
        <taxon>Plakobranchidae</taxon>
        <taxon>Elysia</taxon>
    </lineage>
</organism>
<gene>
    <name evidence="1" type="ORF">RRG08_014619</name>
</gene>
<dbReference type="EMBL" id="JAWDGP010005592">
    <property type="protein sequence ID" value="KAK3755653.1"/>
    <property type="molecule type" value="Genomic_DNA"/>
</dbReference>
<accession>A0AAE1D3E3</accession>
<sequence length="180" mass="20312">MLQGPEYTHTHKHLKESCRKSVNKIEAIREKRRDQKKYWKKNLVRVSSYDASTACLNGTATSNWPLELRHVGLSRSPGLEISAHPKFRPACRVSPGPDSYRPCQDALSDIPETEVKARIRLPANYPGKTTITVTDSWTDFRGYFELLSSEPCLEAGRAVSQSRGDYSSLASTHVFKMSKL</sequence>
<protein>
    <submittedName>
        <fullName evidence="1">Uncharacterized protein</fullName>
    </submittedName>
</protein>
<dbReference type="AlphaFoldDB" id="A0AAE1D3E3"/>
<evidence type="ECO:0000313" key="2">
    <source>
        <dbReference type="Proteomes" id="UP001283361"/>
    </source>
</evidence>
<name>A0AAE1D3E3_9GAST</name>
<keyword evidence="2" id="KW-1185">Reference proteome</keyword>
<comment type="caution">
    <text evidence="1">The sequence shown here is derived from an EMBL/GenBank/DDBJ whole genome shotgun (WGS) entry which is preliminary data.</text>
</comment>
<dbReference type="Proteomes" id="UP001283361">
    <property type="component" value="Unassembled WGS sequence"/>
</dbReference>
<evidence type="ECO:0000313" key="1">
    <source>
        <dbReference type="EMBL" id="KAK3755653.1"/>
    </source>
</evidence>
<reference evidence="1" key="1">
    <citation type="journal article" date="2023" name="G3 (Bethesda)">
        <title>A reference genome for the long-term kleptoplast-retaining sea slug Elysia crispata morphotype clarki.</title>
        <authorList>
            <person name="Eastman K.E."/>
            <person name="Pendleton A.L."/>
            <person name="Shaikh M.A."/>
            <person name="Suttiyut T."/>
            <person name="Ogas R."/>
            <person name="Tomko P."/>
            <person name="Gavelis G."/>
            <person name="Widhalm J.R."/>
            <person name="Wisecaver J.H."/>
        </authorList>
    </citation>
    <scope>NUCLEOTIDE SEQUENCE</scope>
    <source>
        <strain evidence="1">ECLA1</strain>
    </source>
</reference>